<dbReference type="SUPFAM" id="SSF54593">
    <property type="entry name" value="Glyoxalase/Bleomycin resistance protein/Dihydroxybiphenyl dioxygenase"/>
    <property type="match status" value="2"/>
</dbReference>
<dbReference type="InterPro" id="IPR029068">
    <property type="entry name" value="Glyas_Bleomycin-R_OHBP_Dase"/>
</dbReference>
<name>A0A7D6HXX3_9MYCO</name>
<dbReference type="CDD" id="cd06587">
    <property type="entry name" value="VOC"/>
    <property type="match status" value="1"/>
</dbReference>
<reference evidence="3" key="3">
    <citation type="submission" date="2023-07" db="EMBL/GenBank/DDBJ databases">
        <title>Description of Mycobacterium gordonae subsp. intergordonae subsp.nov. and Mycobacterium gordonae subsp. gordonae subsp. nov.</title>
        <authorList>
            <person name="Huang H."/>
        </authorList>
    </citation>
    <scope>NUCLEOTIDE SEQUENCE [LARGE SCALE GENOMIC DNA]</scope>
    <source>
        <strain evidence="3">24</strain>
    </source>
</reference>
<dbReference type="InterPro" id="IPR004360">
    <property type="entry name" value="Glyas_Fos-R_dOase_dom"/>
</dbReference>
<dbReference type="Proteomes" id="UP000510682">
    <property type="component" value="Chromosome"/>
</dbReference>
<evidence type="ECO:0000259" key="1">
    <source>
        <dbReference type="PROSITE" id="PS51819"/>
    </source>
</evidence>
<keyword evidence="3" id="KW-1185">Reference proteome</keyword>
<evidence type="ECO:0000313" key="3">
    <source>
        <dbReference type="Proteomes" id="UP000510682"/>
    </source>
</evidence>
<dbReference type="AlphaFoldDB" id="A0A7D6HXX3"/>
<dbReference type="PROSITE" id="PS51819">
    <property type="entry name" value="VOC"/>
    <property type="match status" value="1"/>
</dbReference>
<gene>
    <name evidence="2" type="ORF">H0P51_09610</name>
</gene>
<feature type="domain" description="VOC" evidence="1">
    <location>
        <begin position="16"/>
        <end position="158"/>
    </location>
</feature>
<dbReference type="EMBL" id="CP059165">
    <property type="protein sequence ID" value="QLL10112.1"/>
    <property type="molecule type" value="Genomic_DNA"/>
</dbReference>
<sequence length="320" mass="33988">MTLAGGARVGDCLARRFLHVNLNCASLEATEEIYGKAMDLVARMRTDPTVASDGSVLGLDGETYCETAFLYDSRGARGGCALEIIEYRVPVLARDTDTNPARPGIRAAHLAVSDLHRTAATLRRAGLTVGEPIDGLIGGVTSILAVDHDGVVIELSQIEGGGASNLVQFNGIRICAIDAAATGSFLRAIGFAELMPPIAVPVAGEQLSPHGPTDTVDCVVGRYALAEDRHQFSLVVVEHPNTDSAPVPWGGNRQGIYRCALRVESVHDALAQIPDHVEQVGSPVWIPLPGTKIDGLYVAFLRSPEGVVFELVERPLAYFS</sequence>
<organism evidence="2 3">
    <name type="scientific">Mycobacterium vicinigordonae</name>
    <dbReference type="NCBI Taxonomy" id="1719132"/>
    <lineage>
        <taxon>Bacteria</taxon>
        <taxon>Bacillati</taxon>
        <taxon>Actinomycetota</taxon>
        <taxon>Actinomycetes</taxon>
        <taxon>Mycobacteriales</taxon>
        <taxon>Mycobacteriaceae</taxon>
        <taxon>Mycobacterium</taxon>
    </lineage>
</organism>
<protein>
    <submittedName>
        <fullName evidence="2">VOC family protein</fullName>
    </submittedName>
</protein>
<proteinExistence type="predicted"/>
<dbReference type="Gene3D" id="3.10.180.10">
    <property type="entry name" value="2,3-Dihydroxybiphenyl 1,2-Dioxygenase, domain 1"/>
    <property type="match status" value="2"/>
</dbReference>
<dbReference type="RefSeq" id="WP_180918857.1">
    <property type="nucleotide sequence ID" value="NZ_CP059165.1"/>
</dbReference>
<dbReference type="KEGG" id="mgor:H0P51_09610"/>
<reference evidence="2 3" key="2">
    <citation type="submission" date="2020-07" db="EMBL/GenBank/DDBJ databases">
        <authorList>
            <person name="Yu X."/>
        </authorList>
    </citation>
    <scope>NUCLEOTIDE SEQUENCE [LARGE SCALE GENOMIC DNA]</scope>
    <source>
        <strain evidence="3">24</strain>
    </source>
</reference>
<dbReference type="InterPro" id="IPR037523">
    <property type="entry name" value="VOC_core"/>
</dbReference>
<dbReference type="Pfam" id="PF00903">
    <property type="entry name" value="Glyoxalase"/>
    <property type="match status" value="1"/>
</dbReference>
<evidence type="ECO:0000313" key="2">
    <source>
        <dbReference type="EMBL" id="QLL10112.1"/>
    </source>
</evidence>
<reference evidence="3" key="1">
    <citation type="submission" date="2020-07" db="EMBL/GenBank/DDBJ databases">
        <title>Description of Mycobacterium gordonae subsp. intergordonae subsp.nov. and Mycobacterium gordonae subsp. gordonae subsp. nov.</title>
        <authorList>
            <person name="Yu X."/>
        </authorList>
    </citation>
    <scope>NUCLEOTIDE SEQUENCE [LARGE SCALE GENOMIC DNA]</scope>
    <source>
        <strain evidence="3">24</strain>
    </source>
</reference>
<accession>A0A7D6HXX3</accession>